<dbReference type="GO" id="GO:0061809">
    <property type="term" value="F:NAD+ nucleosidase activity, cyclic ADP-ribose generating"/>
    <property type="evidence" value="ECO:0007669"/>
    <property type="project" value="UniProtKB-EC"/>
</dbReference>
<evidence type="ECO:0000259" key="5">
    <source>
        <dbReference type="SMART" id="SM00255"/>
    </source>
</evidence>
<dbReference type="SUPFAM" id="SSF52200">
    <property type="entry name" value="Toll/Interleukin receptor TIR domain"/>
    <property type="match status" value="1"/>
</dbReference>
<dbReference type="InterPro" id="IPR000157">
    <property type="entry name" value="TIR_dom"/>
</dbReference>
<dbReference type="Pfam" id="PF01582">
    <property type="entry name" value="TIR"/>
    <property type="match status" value="1"/>
</dbReference>
<dbReference type="EMBL" id="QGNW01001688">
    <property type="protein sequence ID" value="RVW33179.1"/>
    <property type="molecule type" value="Genomic_DNA"/>
</dbReference>
<evidence type="ECO:0000256" key="4">
    <source>
        <dbReference type="ARBA" id="ARBA00047304"/>
    </source>
</evidence>
<feature type="domain" description="TIR" evidence="5">
    <location>
        <begin position="87"/>
        <end position="223"/>
    </location>
</feature>
<evidence type="ECO:0000256" key="1">
    <source>
        <dbReference type="ARBA" id="ARBA00011982"/>
    </source>
</evidence>
<evidence type="ECO:0000256" key="2">
    <source>
        <dbReference type="ARBA" id="ARBA00022801"/>
    </source>
</evidence>
<organism evidence="6 7">
    <name type="scientific">Vitis vinifera</name>
    <name type="common">Grape</name>
    <dbReference type="NCBI Taxonomy" id="29760"/>
    <lineage>
        <taxon>Eukaryota</taxon>
        <taxon>Viridiplantae</taxon>
        <taxon>Streptophyta</taxon>
        <taxon>Embryophyta</taxon>
        <taxon>Tracheophyta</taxon>
        <taxon>Spermatophyta</taxon>
        <taxon>Magnoliopsida</taxon>
        <taxon>eudicotyledons</taxon>
        <taxon>Gunneridae</taxon>
        <taxon>Pentapetalae</taxon>
        <taxon>rosids</taxon>
        <taxon>Vitales</taxon>
        <taxon>Vitaceae</taxon>
        <taxon>Viteae</taxon>
        <taxon>Vitis</taxon>
    </lineage>
</organism>
<dbReference type="Proteomes" id="UP000288805">
    <property type="component" value="Unassembled WGS sequence"/>
</dbReference>
<keyword evidence="3" id="KW-0520">NAD</keyword>
<dbReference type="AlphaFoldDB" id="A0A438DCJ6"/>
<dbReference type="GO" id="GO:0007165">
    <property type="term" value="P:signal transduction"/>
    <property type="evidence" value="ECO:0007669"/>
    <property type="project" value="InterPro"/>
</dbReference>
<comment type="caution">
    <text evidence="6">The sequence shown here is derived from an EMBL/GenBank/DDBJ whole genome shotgun (WGS) entry which is preliminary data.</text>
</comment>
<protein>
    <recommendedName>
        <fullName evidence="1">ADP-ribosyl cyclase/cyclic ADP-ribose hydrolase</fullName>
        <ecNumber evidence="1">3.2.2.6</ecNumber>
    </recommendedName>
</protein>
<dbReference type="PANTHER" id="PTHR32009:SF39">
    <property type="entry name" value="TIR DOMAIN-CONTAINING PROTEIN"/>
    <property type="match status" value="1"/>
</dbReference>
<evidence type="ECO:0000313" key="7">
    <source>
        <dbReference type="Proteomes" id="UP000288805"/>
    </source>
</evidence>
<proteinExistence type="predicted"/>
<sequence>MSSGRPNPRKPTKLLNEREFHKLFFIPNGVSIQLVEGDLTSTEKIARNAIFFSKEQFNAELRFLFRPFSSNLFLLEILFVYTIKKSKKDIFSMFAHIPSLQLVTGLPDSNKGEAKGHLNLAYCNNLVSFPETICRLKALIFLSCSENYATSKWCLNEVPKIIEYTKLEENKVIPVFYHVKPSDVGHQSGSFEDAFFNHEKDADQEKKELIEKWRIALKKAATLTGYHVDNQ</sequence>
<gene>
    <name evidence="6" type="primary">N_148</name>
    <name evidence="6" type="ORF">CK203_081142</name>
</gene>
<dbReference type="SMART" id="SM00255">
    <property type="entry name" value="TIR"/>
    <property type="match status" value="1"/>
</dbReference>
<dbReference type="EC" id="3.2.2.6" evidence="1"/>
<comment type="catalytic activity">
    <reaction evidence="4">
        <text>NAD(+) + H2O = ADP-D-ribose + nicotinamide + H(+)</text>
        <dbReference type="Rhea" id="RHEA:16301"/>
        <dbReference type="ChEBI" id="CHEBI:15377"/>
        <dbReference type="ChEBI" id="CHEBI:15378"/>
        <dbReference type="ChEBI" id="CHEBI:17154"/>
        <dbReference type="ChEBI" id="CHEBI:57540"/>
        <dbReference type="ChEBI" id="CHEBI:57967"/>
        <dbReference type="EC" id="3.2.2.6"/>
    </reaction>
    <physiologicalReaction direction="left-to-right" evidence="4">
        <dbReference type="Rhea" id="RHEA:16302"/>
    </physiologicalReaction>
</comment>
<accession>A0A438DCJ6</accession>
<keyword evidence="2" id="KW-0378">Hydrolase</keyword>
<evidence type="ECO:0000256" key="3">
    <source>
        <dbReference type="ARBA" id="ARBA00023027"/>
    </source>
</evidence>
<reference evidence="6 7" key="1">
    <citation type="journal article" date="2018" name="PLoS Genet.">
        <title>Population sequencing reveals clonal diversity and ancestral inbreeding in the grapevine cultivar Chardonnay.</title>
        <authorList>
            <person name="Roach M.J."/>
            <person name="Johnson D.L."/>
            <person name="Bohlmann J."/>
            <person name="van Vuuren H.J."/>
            <person name="Jones S.J."/>
            <person name="Pretorius I.S."/>
            <person name="Schmidt S.A."/>
            <person name="Borneman A.R."/>
        </authorList>
    </citation>
    <scope>NUCLEOTIDE SEQUENCE [LARGE SCALE GENOMIC DNA]</scope>
    <source>
        <strain evidence="7">cv. Chardonnay</strain>
        <tissue evidence="6">Leaf</tissue>
    </source>
</reference>
<dbReference type="PANTHER" id="PTHR32009">
    <property type="entry name" value="TMV RESISTANCE PROTEIN N-LIKE"/>
    <property type="match status" value="1"/>
</dbReference>
<dbReference type="InterPro" id="IPR035897">
    <property type="entry name" value="Toll_tir_struct_dom_sf"/>
</dbReference>
<dbReference type="Gene3D" id="3.40.50.10140">
    <property type="entry name" value="Toll/interleukin-1 receptor homology (TIR) domain"/>
    <property type="match status" value="1"/>
</dbReference>
<evidence type="ECO:0000313" key="6">
    <source>
        <dbReference type="EMBL" id="RVW33179.1"/>
    </source>
</evidence>
<name>A0A438DCJ6_VITVI</name>